<evidence type="ECO:0000256" key="5">
    <source>
        <dbReference type="ARBA" id="ARBA00022833"/>
    </source>
</evidence>
<dbReference type="PROSITE" id="PS52035">
    <property type="entry name" value="PEPTIDASE_M14"/>
    <property type="match status" value="1"/>
</dbReference>
<keyword evidence="10" id="KW-0121">Carboxypeptidase</keyword>
<evidence type="ECO:0000256" key="2">
    <source>
        <dbReference type="ARBA" id="ARBA00005988"/>
    </source>
</evidence>
<evidence type="ECO:0000259" key="9">
    <source>
        <dbReference type="PROSITE" id="PS52035"/>
    </source>
</evidence>
<keyword evidence="3" id="KW-0645">Protease</keyword>
<dbReference type="GO" id="GO:0006508">
    <property type="term" value="P:proteolysis"/>
    <property type="evidence" value="ECO:0007669"/>
    <property type="project" value="UniProtKB-KW"/>
</dbReference>
<dbReference type="SUPFAM" id="SSF53187">
    <property type="entry name" value="Zn-dependent exopeptidases"/>
    <property type="match status" value="1"/>
</dbReference>
<dbReference type="Gene3D" id="3.40.630.10">
    <property type="entry name" value="Zn peptidases"/>
    <property type="match status" value="1"/>
</dbReference>
<reference evidence="11" key="1">
    <citation type="submission" date="2015-04" db="EMBL/GenBank/DDBJ databases">
        <title>Physiological reanalysis, assessment of diazotrophy, and genome sequences of multiple isolates of Streptomyces thermoautotrophicus.</title>
        <authorList>
            <person name="MacKellar D.C."/>
            <person name="Lieber L."/>
            <person name="Norman J."/>
            <person name="Bolger A."/>
            <person name="Tobin C."/>
            <person name="Murray J.W."/>
            <person name="Chang R."/>
            <person name="Ford T."/>
            <person name="Nguyen P.Q."/>
            <person name="Woodward J."/>
            <person name="Permingeat H."/>
            <person name="Joshi N.S."/>
            <person name="Silver P.A."/>
            <person name="Usadel B."/>
            <person name="Rutherford A.W."/>
            <person name="Friesen M."/>
            <person name="Prell J."/>
        </authorList>
    </citation>
    <scope>NUCLEOTIDE SEQUENCE [LARGE SCALE GENOMIC DNA]</scope>
    <source>
        <strain evidence="11">H1</strain>
    </source>
</reference>
<dbReference type="InterPro" id="IPR033810">
    <property type="entry name" value="Carboxypeptidase_T"/>
</dbReference>
<dbReference type="GO" id="GO:0008270">
    <property type="term" value="F:zinc ion binding"/>
    <property type="evidence" value="ECO:0007669"/>
    <property type="project" value="InterPro"/>
</dbReference>
<dbReference type="CDD" id="cd03859">
    <property type="entry name" value="M14_CPT"/>
    <property type="match status" value="1"/>
</dbReference>
<keyword evidence="6" id="KW-0482">Metalloprotease</keyword>
<evidence type="ECO:0000256" key="3">
    <source>
        <dbReference type="ARBA" id="ARBA00022670"/>
    </source>
</evidence>
<evidence type="ECO:0000256" key="8">
    <source>
        <dbReference type="SAM" id="SignalP"/>
    </source>
</evidence>
<keyword evidence="4" id="KW-0378">Hydrolase</keyword>
<evidence type="ECO:0000313" key="11">
    <source>
        <dbReference type="Proteomes" id="UP000070188"/>
    </source>
</evidence>
<comment type="caution">
    <text evidence="10">The sequence shown here is derived from an EMBL/GenBank/DDBJ whole genome shotgun (WGS) entry which is preliminary data.</text>
</comment>
<proteinExistence type="inferred from homology"/>
<dbReference type="GO" id="GO:0004181">
    <property type="term" value="F:metallocarboxypeptidase activity"/>
    <property type="evidence" value="ECO:0007669"/>
    <property type="project" value="InterPro"/>
</dbReference>
<evidence type="ECO:0000256" key="6">
    <source>
        <dbReference type="ARBA" id="ARBA00023049"/>
    </source>
</evidence>
<dbReference type="Proteomes" id="UP000070188">
    <property type="component" value="Unassembled WGS sequence"/>
</dbReference>
<comment type="cofactor">
    <cofactor evidence="1">
        <name>Zn(2+)</name>
        <dbReference type="ChEBI" id="CHEBI:29105"/>
    </cofactor>
</comment>
<feature type="active site" description="Proton donor/acceptor" evidence="7">
    <location>
        <position position="402"/>
    </location>
</feature>
<feature type="domain" description="Peptidase M14" evidence="9">
    <location>
        <begin position="129"/>
        <end position="427"/>
    </location>
</feature>
<sequence>MLSRLPRRVATALAGGVLTAGVLTAGAAAVPVAERPAATGPALVRVHAPASADRAQLAGLGLDLTPRAGAGFVDALVHGPDDLARLRAAGLRWTVLESDLGERQRRYRELDQRLAAQTAVSPLPSGRIAYRTLGDYERELRELAARYPELVRLVRLDHQTLEGRWVYGVEIAHGVQMPDGRPVFLLMGLHHAREWPSGEHAMEFAYDLVRHAYTDPRIARLLREGRALIVPVVNPDGFEKSRAAGALEWKRKNCRQWDGVVEHPVAECATYADNGLTSRGVDVNRNYGGFWGGRGSSDQWWAQDYRGQAPFSEPETRNVRDLVASRQVTVLISNHTYGNLVLRSPGVAGGNAPEESLYQALGDRMATQNGYTSQAAYQLYPTNGTVEDWAYYATGALGYTFEINPKDFHPDFGSAVIDEYLGHGVYAGKGNREAYLVAFETAVDPGYHGVVTGFAPVGAVLRAVKEFTMRTDDPGGSASGPIAFRQRLESAMTVTVPRFTWHLNPSLRPSQEPGVGLLPESWTLSCTRPDGTVLETQQVTVARGQRVEVRFDRCLARFAVR</sequence>
<dbReference type="OrthoDB" id="5240362at2"/>
<dbReference type="AlphaFoldDB" id="A0A132MTB9"/>
<dbReference type="PATRIC" id="fig|1469144.10.peg.2275"/>
<dbReference type="Pfam" id="PF00246">
    <property type="entry name" value="Peptidase_M14"/>
    <property type="match status" value="1"/>
</dbReference>
<dbReference type="RefSeq" id="WP_066887223.1">
    <property type="nucleotide sequence ID" value="NZ_LAXD01000001.1"/>
</dbReference>
<dbReference type="PANTHER" id="PTHR11705">
    <property type="entry name" value="PROTEASE FAMILY M14 CARBOXYPEPTIDASE A,B"/>
    <property type="match status" value="1"/>
</dbReference>
<evidence type="ECO:0000256" key="7">
    <source>
        <dbReference type="PROSITE-ProRule" id="PRU01379"/>
    </source>
</evidence>
<keyword evidence="5" id="KW-0862">Zinc</keyword>
<protein>
    <submittedName>
        <fullName evidence="10">Carboxypeptidase T</fullName>
    </submittedName>
</protein>
<name>A0A132MTB9_9ACTN</name>
<dbReference type="PANTHER" id="PTHR11705:SF143">
    <property type="entry name" value="SLL0236 PROTEIN"/>
    <property type="match status" value="1"/>
</dbReference>
<keyword evidence="8" id="KW-0732">Signal</keyword>
<evidence type="ECO:0000256" key="1">
    <source>
        <dbReference type="ARBA" id="ARBA00001947"/>
    </source>
</evidence>
<dbReference type="InterPro" id="IPR000834">
    <property type="entry name" value="Peptidase_M14"/>
</dbReference>
<dbReference type="SMART" id="SM00631">
    <property type="entry name" value="Zn_pept"/>
    <property type="match status" value="1"/>
</dbReference>
<gene>
    <name evidence="10" type="ORF">LI90_2097</name>
</gene>
<accession>A0A132MTB9</accession>
<feature type="signal peptide" evidence="8">
    <location>
        <begin position="1"/>
        <end position="27"/>
    </location>
</feature>
<dbReference type="GO" id="GO:0005615">
    <property type="term" value="C:extracellular space"/>
    <property type="evidence" value="ECO:0007669"/>
    <property type="project" value="TreeGrafter"/>
</dbReference>
<organism evidence="10 11">
    <name type="scientific">Carbonactinospora thermoautotrophica</name>
    <dbReference type="NCBI Taxonomy" id="1469144"/>
    <lineage>
        <taxon>Bacteria</taxon>
        <taxon>Bacillati</taxon>
        <taxon>Actinomycetota</taxon>
        <taxon>Actinomycetes</taxon>
        <taxon>Kitasatosporales</taxon>
        <taxon>Carbonactinosporaceae</taxon>
        <taxon>Carbonactinospora</taxon>
    </lineage>
</organism>
<evidence type="ECO:0000256" key="4">
    <source>
        <dbReference type="ARBA" id="ARBA00022801"/>
    </source>
</evidence>
<feature type="chain" id="PRO_5007452691" evidence="8">
    <location>
        <begin position="28"/>
        <end position="561"/>
    </location>
</feature>
<comment type="similarity">
    <text evidence="2 7">Belongs to the peptidase M14 family.</text>
</comment>
<dbReference type="EMBL" id="LAXD01000001">
    <property type="protein sequence ID" value="KWX01069.1"/>
    <property type="molecule type" value="Genomic_DNA"/>
</dbReference>
<dbReference type="STRING" id="1469144.LI90_2097"/>
<keyword evidence="11" id="KW-1185">Reference proteome</keyword>
<evidence type="ECO:0000313" key="10">
    <source>
        <dbReference type="EMBL" id="KWX01069.1"/>
    </source>
</evidence>